<evidence type="ECO:0000313" key="1">
    <source>
        <dbReference type="EMBL" id="CEK50958.1"/>
    </source>
</evidence>
<accession>A0A0B6Y4G7</accession>
<dbReference type="EMBL" id="HACG01004093">
    <property type="protein sequence ID" value="CEK50958.1"/>
    <property type="molecule type" value="Transcribed_RNA"/>
</dbReference>
<feature type="non-terminal residue" evidence="1">
    <location>
        <position position="57"/>
    </location>
</feature>
<proteinExistence type="predicted"/>
<name>A0A0B6Y4G7_9EUPU</name>
<dbReference type="AlphaFoldDB" id="A0A0B6Y4G7"/>
<gene>
    <name evidence="1" type="primary">ORF12097</name>
</gene>
<protein>
    <submittedName>
        <fullName evidence="1">Uncharacterized protein</fullName>
    </submittedName>
</protein>
<reference evidence="1" key="1">
    <citation type="submission" date="2014-12" db="EMBL/GenBank/DDBJ databases">
        <title>Insight into the proteome of Arion vulgaris.</title>
        <authorList>
            <person name="Aradska J."/>
            <person name="Bulat T."/>
            <person name="Smidak R."/>
            <person name="Sarate P."/>
            <person name="Gangsoo J."/>
            <person name="Sialana F."/>
            <person name="Bilban M."/>
            <person name="Lubec G."/>
        </authorList>
    </citation>
    <scope>NUCLEOTIDE SEQUENCE</scope>
    <source>
        <tissue evidence="1">Skin</tissue>
    </source>
</reference>
<organism evidence="1">
    <name type="scientific">Arion vulgaris</name>
    <dbReference type="NCBI Taxonomy" id="1028688"/>
    <lineage>
        <taxon>Eukaryota</taxon>
        <taxon>Metazoa</taxon>
        <taxon>Spiralia</taxon>
        <taxon>Lophotrochozoa</taxon>
        <taxon>Mollusca</taxon>
        <taxon>Gastropoda</taxon>
        <taxon>Heterobranchia</taxon>
        <taxon>Euthyneura</taxon>
        <taxon>Panpulmonata</taxon>
        <taxon>Eupulmonata</taxon>
        <taxon>Stylommatophora</taxon>
        <taxon>Helicina</taxon>
        <taxon>Arionoidea</taxon>
        <taxon>Arionidae</taxon>
        <taxon>Arion</taxon>
    </lineage>
</organism>
<sequence length="57" mass="6326">MSVTIYTCGYLSEFHKSCILHSSTNEICNGISQHASQLVCYNPGHNRACHSCLVHVM</sequence>